<dbReference type="RefSeq" id="WP_189424411.1">
    <property type="nucleotide sequence ID" value="NZ_BMZE01000001.1"/>
</dbReference>
<reference evidence="2" key="1">
    <citation type="journal article" date="2014" name="Int. J. Syst. Evol. Microbiol.">
        <title>Complete genome sequence of Corynebacterium casei LMG S-19264T (=DSM 44701T), isolated from a smear-ripened cheese.</title>
        <authorList>
            <consortium name="US DOE Joint Genome Institute (JGI-PGF)"/>
            <person name="Walter F."/>
            <person name="Albersmeier A."/>
            <person name="Kalinowski J."/>
            <person name="Ruckert C."/>
        </authorList>
    </citation>
    <scope>NUCLEOTIDE SEQUENCE</scope>
    <source>
        <strain evidence="2">KCTC 32437</strain>
    </source>
</reference>
<dbReference type="Pfam" id="PF01370">
    <property type="entry name" value="Epimerase"/>
    <property type="match status" value="1"/>
</dbReference>
<evidence type="ECO:0000313" key="2">
    <source>
        <dbReference type="EMBL" id="GHA18923.1"/>
    </source>
</evidence>
<dbReference type="InterPro" id="IPR036291">
    <property type="entry name" value="NAD(P)-bd_dom_sf"/>
</dbReference>
<dbReference type="Proteomes" id="UP000646579">
    <property type="component" value="Unassembled WGS sequence"/>
</dbReference>
<reference evidence="2" key="2">
    <citation type="submission" date="2020-09" db="EMBL/GenBank/DDBJ databases">
        <authorList>
            <person name="Sun Q."/>
            <person name="Kim S."/>
        </authorList>
    </citation>
    <scope>NUCLEOTIDE SEQUENCE</scope>
    <source>
        <strain evidence="2">KCTC 32437</strain>
    </source>
</reference>
<evidence type="ECO:0000259" key="1">
    <source>
        <dbReference type="Pfam" id="PF01370"/>
    </source>
</evidence>
<accession>A0A918VQ83</accession>
<comment type="caution">
    <text evidence="2">The sequence shown here is derived from an EMBL/GenBank/DDBJ whole genome shotgun (WGS) entry which is preliminary data.</text>
</comment>
<sequence length="342" mass="37393">MNTALSASIATEEDLEELLSRPSDALIAELGELEGDISFLGVGGKMGPTMARMAKRAAPNKRIIGIARFSEPGLREKLESWGIETVQCDLLDAESVDTLEKTANAVFMAGRKFGSSGNEALTWAMNVHCPALVAQAFRNSRIAVFSTACVYPFVNVLHGGATEQTPLDPPGEYANSCVGRERMFEHFAKVHGTKTSIIRLSYAIDMRYGVLHDIGSAVQAGRPVPLGNGHCNVIWQGDANEVALRSLLHADNPPFVLNLSGPELASVRSMAKQFGEFFGKDPEFEGTEQDRAWIVNTSLQQQLFGYPRTPLPQLVNWTADWINRGGRSLEKPTHFEVRDGAY</sequence>
<feature type="domain" description="NAD-dependent epimerase/dehydratase" evidence="1">
    <location>
        <begin position="40"/>
        <end position="201"/>
    </location>
</feature>
<gene>
    <name evidence="2" type="ORF">GCM10007989_12870</name>
</gene>
<name>A0A918VQ83_9HYPH</name>
<evidence type="ECO:0000313" key="3">
    <source>
        <dbReference type="Proteomes" id="UP000646579"/>
    </source>
</evidence>
<dbReference type="Gene3D" id="3.40.50.720">
    <property type="entry name" value="NAD(P)-binding Rossmann-like Domain"/>
    <property type="match status" value="1"/>
</dbReference>
<dbReference type="AlphaFoldDB" id="A0A918VQ83"/>
<dbReference type="EMBL" id="BMZE01000001">
    <property type="protein sequence ID" value="GHA18923.1"/>
    <property type="molecule type" value="Genomic_DNA"/>
</dbReference>
<proteinExistence type="predicted"/>
<dbReference type="InterPro" id="IPR001509">
    <property type="entry name" value="Epimerase_deHydtase"/>
</dbReference>
<organism evidence="2 3">
    <name type="scientific">Devosia pacifica</name>
    <dbReference type="NCBI Taxonomy" id="1335967"/>
    <lineage>
        <taxon>Bacteria</taxon>
        <taxon>Pseudomonadati</taxon>
        <taxon>Pseudomonadota</taxon>
        <taxon>Alphaproteobacteria</taxon>
        <taxon>Hyphomicrobiales</taxon>
        <taxon>Devosiaceae</taxon>
        <taxon>Devosia</taxon>
    </lineage>
</organism>
<protein>
    <submittedName>
        <fullName evidence="2">Epimerase</fullName>
    </submittedName>
</protein>
<dbReference type="SUPFAM" id="SSF51735">
    <property type="entry name" value="NAD(P)-binding Rossmann-fold domains"/>
    <property type="match status" value="1"/>
</dbReference>
<keyword evidence="3" id="KW-1185">Reference proteome</keyword>